<feature type="transmembrane region" description="Helical" evidence="7">
    <location>
        <begin position="21"/>
        <end position="54"/>
    </location>
</feature>
<evidence type="ECO:0000256" key="7">
    <source>
        <dbReference type="RuleBase" id="RU363032"/>
    </source>
</evidence>
<keyword evidence="6 7" id="KW-0472">Membrane</keyword>
<dbReference type="Gene3D" id="1.10.3720.10">
    <property type="entry name" value="MetI-like"/>
    <property type="match status" value="2"/>
</dbReference>
<comment type="similarity">
    <text evidence="7">Belongs to the binding-protein-dependent transport system permease family.</text>
</comment>
<protein>
    <submittedName>
        <fullName evidence="9">ABC transporter permease</fullName>
    </submittedName>
</protein>
<evidence type="ECO:0000313" key="10">
    <source>
        <dbReference type="Proteomes" id="UP000078272"/>
    </source>
</evidence>
<dbReference type="InterPro" id="IPR000515">
    <property type="entry name" value="MetI-like"/>
</dbReference>
<dbReference type="Pfam" id="PF00528">
    <property type="entry name" value="BPD_transp_1"/>
    <property type="match status" value="1"/>
</dbReference>
<evidence type="ECO:0000256" key="5">
    <source>
        <dbReference type="ARBA" id="ARBA00022989"/>
    </source>
</evidence>
<feature type="transmembrane region" description="Helical" evidence="7">
    <location>
        <begin position="443"/>
        <end position="468"/>
    </location>
</feature>
<feature type="transmembrane region" description="Helical" evidence="7">
    <location>
        <begin position="164"/>
        <end position="186"/>
    </location>
</feature>
<name>A0A175R484_9HYPH</name>
<dbReference type="GO" id="GO:0005886">
    <property type="term" value="C:plasma membrane"/>
    <property type="evidence" value="ECO:0007669"/>
    <property type="project" value="UniProtKB-SubCell"/>
</dbReference>
<feature type="transmembrane region" description="Helical" evidence="7">
    <location>
        <begin position="316"/>
        <end position="342"/>
    </location>
</feature>
<feature type="transmembrane region" description="Helical" evidence="7">
    <location>
        <begin position="74"/>
        <end position="99"/>
    </location>
</feature>
<feature type="transmembrane region" description="Helical" evidence="7">
    <location>
        <begin position="414"/>
        <end position="437"/>
    </location>
</feature>
<comment type="subcellular location">
    <subcellularLocation>
        <location evidence="1 7">Cell membrane</location>
        <topology evidence="1 7">Multi-pass membrane protein</topology>
    </subcellularLocation>
</comment>
<accession>A0A175R484</accession>
<evidence type="ECO:0000256" key="6">
    <source>
        <dbReference type="ARBA" id="ARBA00023136"/>
    </source>
</evidence>
<keyword evidence="2 7" id="KW-0813">Transport</keyword>
<evidence type="ECO:0000313" key="9">
    <source>
        <dbReference type="EMBL" id="KTQ86475.1"/>
    </source>
</evidence>
<reference evidence="9 10" key="1">
    <citation type="journal article" date="2016" name="Front. Microbiol.">
        <title>Genomic Resource of Rice Seed Associated Bacteria.</title>
        <authorList>
            <person name="Midha S."/>
            <person name="Bansal K."/>
            <person name="Sharma S."/>
            <person name="Kumar N."/>
            <person name="Patil P.P."/>
            <person name="Chaudhry V."/>
            <person name="Patil P.B."/>
        </authorList>
    </citation>
    <scope>NUCLEOTIDE SEQUENCE [LARGE SCALE GENOMIC DNA]</scope>
    <source>
        <strain evidence="9 10">NS226</strain>
    </source>
</reference>
<feature type="transmembrane region" description="Helical" evidence="7">
    <location>
        <begin position="371"/>
        <end position="393"/>
    </location>
</feature>
<feature type="transmembrane region" description="Helical" evidence="7">
    <location>
        <begin position="223"/>
        <end position="243"/>
    </location>
</feature>
<gene>
    <name evidence="9" type="ORF">NS226_17925</name>
</gene>
<keyword evidence="4 7" id="KW-0812">Transmembrane</keyword>
<evidence type="ECO:0000256" key="2">
    <source>
        <dbReference type="ARBA" id="ARBA00022448"/>
    </source>
</evidence>
<dbReference type="PANTHER" id="PTHR30183">
    <property type="entry name" value="MOLYBDENUM TRANSPORT SYSTEM PERMEASE PROTEIN MODB"/>
    <property type="match status" value="1"/>
</dbReference>
<dbReference type="PROSITE" id="PS50928">
    <property type="entry name" value="ABC_TM1"/>
    <property type="match status" value="1"/>
</dbReference>
<dbReference type="GO" id="GO:0055085">
    <property type="term" value="P:transmembrane transport"/>
    <property type="evidence" value="ECO:0007669"/>
    <property type="project" value="InterPro"/>
</dbReference>
<feature type="transmembrane region" description="Helical" evidence="7">
    <location>
        <begin position="120"/>
        <end position="144"/>
    </location>
</feature>
<evidence type="ECO:0000259" key="8">
    <source>
        <dbReference type="PROSITE" id="PS50928"/>
    </source>
</evidence>
<evidence type="ECO:0000256" key="1">
    <source>
        <dbReference type="ARBA" id="ARBA00004651"/>
    </source>
</evidence>
<dbReference type="SUPFAM" id="SSF161098">
    <property type="entry name" value="MetI-like"/>
    <property type="match status" value="2"/>
</dbReference>
<dbReference type="OrthoDB" id="7852521at2"/>
<dbReference type="AlphaFoldDB" id="A0A175R484"/>
<dbReference type="PANTHER" id="PTHR30183:SF6">
    <property type="entry name" value="INNER MEMBRANE ABC TRANSPORTER PERMEASE PROTEIN YNJC"/>
    <property type="match status" value="1"/>
</dbReference>
<dbReference type="PATRIC" id="fig|401562.3.peg.3526"/>
<comment type="caution">
    <text evidence="9">The sequence shown here is derived from an EMBL/GenBank/DDBJ whole genome shotgun (WGS) entry which is preliminary data.</text>
</comment>
<feature type="transmembrane region" description="Helical" evidence="7">
    <location>
        <begin position="263"/>
        <end position="290"/>
    </location>
</feature>
<keyword evidence="3" id="KW-1003">Cell membrane</keyword>
<feature type="domain" description="ABC transmembrane type-1" evidence="8">
    <location>
        <begin position="371"/>
        <end position="563"/>
    </location>
</feature>
<feature type="transmembrane region" description="Helical" evidence="7">
    <location>
        <begin position="549"/>
        <end position="571"/>
    </location>
</feature>
<dbReference type="Proteomes" id="UP000078272">
    <property type="component" value="Unassembled WGS sequence"/>
</dbReference>
<evidence type="ECO:0000256" key="3">
    <source>
        <dbReference type="ARBA" id="ARBA00022475"/>
    </source>
</evidence>
<proteinExistence type="inferred from homology"/>
<dbReference type="STRING" id="401562.NS365_22735"/>
<keyword evidence="5 7" id="KW-1133">Transmembrane helix</keyword>
<dbReference type="InterPro" id="IPR035906">
    <property type="entry name" value="MetI-like_sf"/>
</dbReference>
<feature type="transmembrane region" description="Helical" evidence="7">
    <location>
        <begin position="489"/>
        <end position="510"/>
    </location>
</feature>
<dbReference type="EMBL" id="LDPZ01000049">
    <property type="protein sequence ID" value="KTQ86475.1"/>
    <property type="molecule type" value="Genomic_DNA"/>
</dbReference>
<sequence length="578" mass="59473">MRVARTSAGPGIGTAAGRGSGPVAIGVALLLAAPVVAGLLGVLLPAFGFLPALGGSSATTAPFRALFAEPALPASVTLSFATGLATTLMSVGATALFLASFSGTRTFALVQRLLSPVLSVPHAAAAFGLAFLIAPSGLFMRAVAGPFGLDRPPDLLIVGDPWGLALMSGLVAKELPFLLLVAIAALPQVDPERRMMVARSLGYGRVAGFLTCVWPGVYRQIRLPVLAVAAYGSSVVDVALILGPSLPPTLAVRLVRWMSDPDLSFRFLASAGAILQLGVTLAVVAAWLAVERAAGMAMAILGNSGRRGQADGAVRFAAAGIVGLALSTVGAGLVVLALWSAAGLWQFPDLLPAKLSGTTWLRAWSSASGPLITTLAVAATSALIALVLVVALLESHRRSQRGDSIRLPRVMAGLIYLPLVVPQVAFLFGLQILVLSLRAEASLSLLVATHLVFVVPYVTLALAAPWYALDPRYERVAAGLGTSRLRSLLRVRLPMLAAALATAFAVGFSVSVGQYLPTLLIGAGRFPTITTEAVALSSGGNPRIVGTYALLQTLLPTIVFILAGSVPMVFATKPGRAT</sequence>
<organism evidence="9 10">
    <name type="scientific">Aureimonas ureilytica</name>
    <dbReference type="NCBI Taxonomy" id="401562"/>
    <lineage>
        <taxon>Bacteria</taxon>
        <taxon>Pseudomonadati</taxon>
        <taxon>Pseudomonadota</taxon>
        <taxon>Alphaproteobacteria</taxon>
        <taxon>Hyphomicrobiales</taxon>
        <taxon>Aurantimonadaceae</taxon>
        <taxon>Aureimonas</taxon>
    </lineage>
</organism>
<evidence type="ECO:0000256" key="4">
    <source>
        <dbReference type="ARBA" id="ARBA00022692"/>
    </source>
</evidence>